<keyword evidence="2" id="KW-1185">Reference proteome</keyword>
<dbReference type="AlphaFoldDB" id="A0ABD0NK52"/>
<dbReference type="Proteomes" id="UP001529510">
    <property type="component" value="Unassembled WGS sequence"/>
</dbReference>
<organism evidence="1 2">
    <name type="scientific">Cirrhinus mrigala</name>
    <name type="common">Mrigala</name>
    <dbReference type="NCBI Taxonomy" id="683832"/>
    <lineage>
        <taxon>Eukaryota</taxon>
        <taxon>Metazoa</taxon>
        <taxon>Chordata</taxon>
        <taxon>Craniata</taxon>
        <taxon>Vertebrata</taxon>
        <taxon>Euteleostomi</taxon>
        <taxon>Actinopterygii</taxon>
        <taxon>Neopterygii</taxon>
        <taxon>Teleostei</taxon>
        <taxon>Ostariophysi</taxon>
        <taxon>Cypriniformes</taxon>
        <taxon>Cyprinidae</taxon>
        <taxon>Labeoninae</taxon>
        <taxon>Labeonini</taxon>
        <taxon>Cirrhinus</taxon>
    </lineage>
</organism>
<sequence>KYYIATMTMITASTALTIFIMNIHHCGPEAQPVPAWARRFILHYLARICFVYDMGESCLSVHTEKPVQKGSNFTLNGQARGEDLAMR</sequence>
<dbReference type="SUPFAM" id="SSF90112">
    <property type="entry name" value="Neurotransmitter-gated ion-channel transmembrane pore"/>
    <property type="match status" value="1"/>
</dbReference>
<feature type="non-terminal residue" evidence="1">
    <location>
        <position position="1"/>
    </location>
</feature>
<evidence type="ECO:0000313" key="1">
    <source>
        <dbReference type="EMBL" id="KAL0162350.1"/>
    </source>
</evidence>
<comment type="caution">
    <text evidence="1">The sequence shown here is derived from an EMBL/GenBank/DDBJ whole genome shotgun (WGS) entry which is preliminary data.</text>
</comment>
<feature type="non-terminal residue" evidence="1">
    <location>
        <position position="87"/>
    </location>
</feature>
<accession>A0ABD0NK52</accession>
<gene>
    <name evidence="1" type="ORF">M9458_041746</name>
</gene>
<dbReference type="Gene3D" id="1.20.58.390">
    <property type="entry name" value="Neurotransmitter-gated ion-channel transmembrane domain"/>
    <property type="match status" value="1"/>
</dbReference>
<evidence type="ECO:0008006" key="3">
    <source>
        <dbReference type="Google" id="ProtNLM"/>
    </source>
</evidence>
<dbReference type="InterPro" id="IPR038050">
    <property type="entry name" value="Neuro_actylchol_rec"/>
</dbReference>
<name>A0ABD0NK52_CIRMR</name>
<dbReference type="EMBL" id="JAMKFB020000021">
    <property type="protein sequence ID" value="KAL0162350.1"/>
    <property type="molecule type" value="Genomic_DNA"/>
</dbReference>
<protein>
    <recommendedName>
        <fullName evidence="3">Neurotransmitter-gated ion-channel transmembrane domain-containing protein</fullName>
    </recommendedName>
</protein>
<proteinExistence type="predicted"/>
<reference evidence="1 2" key="1">
    <citation type="submission" date="2024-05" db="EMBL/GenBank/DDBJ databases">
        <title>Genome sequencing and assembly of Indian major carp, Cirrhinus mrigala (Hamilton, 1822).</title>
        <authorList>
            <person name="Mohindra V."/>
            <person name="Chowdhury L.M."/>
            <person name="Lal K."/>
            <person name="Jena J.K."/>
        </authorList>
    </citation>
    <scope>NUCLEOTIDE SEQUENCE [LARGE SCALE GENOMIC DNA]</scope>
    <source>
        <strain evidence="1">CM1030</strain>
        <tissue evidence="1">Blood</tissue>
    </source>
</reference>
<dbReference type="InterPro" id="IPR036719">
    <property type="entry name" value="Neuro-gated_channel_TM_sf"/>
</dbReference>
<evidence type="ECO:0000313" key="2">
    <source>
        <dbReference type="Proteomes" id="UP001529510"/>
    </source>
</evidence>